<dbReference type="EMBL" id="BART01004383">
    <property type="protein sequence ID" value="GAG70246.1"/>
    <property type="molecule type" value="Genomic_DNA"/>
</dbReference>
<protein>
    <submittedName>
        <fullName evidence="1">Uncharacterized protein</fullName>
    </submittedName>
</protein>
<evidence type="ECO:0000313" key="1">
    <source>
        <dbReference type="EMBL" id="GAG70246.1"/>
    </source>
</evidence>
<sequence length="31" mass="3714">MEKEKQIKKALKEMNVEFNTNNAITLNYKSR</sequence>
<organism evidence="1">
    <name type="scientific">marine sediment metagenome</name>
    <dbReference type="NCBI Taxonomy" id="412755"/>
    <lineage>
        <taxon>unclassified sequences</taxon>
        <taxon>metagenomes</taxon>
        <taxon>ecological metagenomes</taxon>
    </lineage>
</organism>
<name>X1BE19_9ZZZZ</name>
<comment type="caution">
    <text evidence="1">The sequence shown here is derived from an EMBL/GenBank/DDBJ whole genome shotgun (WGS) entry which is preliminary data.</text>
</comment>
<accession>X1BE19</accession>
<gene>
    <name evidence="1" type="ORF">S01H4_11049</name>
</gene>
<dbReference type="AlphaFoldDB" id="X1BE19"/>
<proteinExistence type="predicted"/>
<reference evidence="1" key="1">
    <citation type="journal article" date="2014" name="Front. Microbiol.">
        <title>High frequency of phylogenetically diverse reductive dehalogenase-homologous genes in deep subseafloor sedimentary metagenomes.</title>
        <authorList>
            <person name="Kawai M."/>
            <person name="Futagami T."/>
            <person name="Toyoda A."/>
            <person name="Takaki Y."/>
            <person name="Nishi S."/>
            <person name="Hori S."/>
            <person name="Arai W."/>
            <person name="Tsubouchi T."/>
            <person name="Morono Y."/>
            <person name="Uchiyama I."/>
            <person name="Ito T."/>
            <person name="Fujiyama A."/>
            <person name="Inagaki F."/>
            <person name="Takami H."/>
        </authorList>
    </citation>
    <scope>NUCLEOTIDE SEQUENCE</scope>
    <source>
        <strain evidence="1">Expedition CK06-06</strain>
    </source>
</reference>
<feature type="non-terminal residue" evidence="1">
    <location>
        <position position="31"/>
    </location>
</feature>